<evidence type="ECO:0000256" key="5">
    <source>
        <dbReference type="ARBA" id="ARBA00023136"/>
    </source>
</evidence>
<keyword evidence="5 6" id="KW-0472">Membrane</keyword>
<sequence>MLFCGIGVVPPIVQLGYHLKDNSHRMKPGALLASNALTLGMVVVAIAYAAFIQWVWGWGTVINLWSHAGWGTIVLALSLLVATYVLRTWRICDYFPRETTGRFATLFRVVQLHNILNIMLPFRSGETSFPLLMKREFGVNLLRGTSALLVMRLFDLHALLAAAGVGLALEEESLWVWVGWLMFLLLPALGFVARDLVFGLVSRRSSTKLAGILEEVRAGLPVDGNAFMRAWGATLINWFVKIAVLAWILTLMGRISLPAGFGGALGGELSSVLPVHAPGGVGTYPAGIMAGAVGFGASAEEQALSALGQAAVNLHLLVILSSLIGTALALFVPTQK</sequence>
<dbReference type="Pfam" id="PF03706">
    <property type="entry name" value="LPG_synthase_TM"/>
    <property type="match status" value="1"/>
</dbReference>
<name>A0ABU0UKS9_9HYPH</name>
<organism evidence="7 8">
    <name type="scientific">Agrobacterium larrymoorei</name>
    <dbReference type="NCBI Taxonomy" id="160699"/>
    <lineage>
        <taxon>Bacteria</taxon>
        <taxon>Pseudomonadati</taxon>
        <taxon>Pseudomonadota</taxon>
        <taxon>Alphaproteobacteria</taxon>
        <taxon>Hyphomicrobiales</taxon>
        <taxon>Rhizobiaceae</taxon>
        <taxon>Rhizobium/Agrobacterium group</taxon>
        <taxon>Agrobacterium</taxon>
    </lineage>
</organism>
<feature type="transmembrane region" description="Helical" evidence="6">
    <location>
        <begin position="311"/>
        <end position="332"/>
    </location>
</feature>
<protein>
    <submittedName>
        <fullName evidence="7">Uncharacterized membrane protein YbhN (UPF0104 family)</fullName>
    </submittedName>
</protein>
<evidence type="ECO:0000256" key="1">
    <source>
        <dbReference type="ARBA" id="ARBA00004651"/>
    </source>
</evidence>
<dbReference type="EMBL" id="JAUTBL010000002">
    <property type="protein sequence ID" value="MDQ1185563.1"/>
    <property type="molecule type" value="Genomic_DNA"/>
</dbReference>
<dbReference type="Proteomes" id="UP001224781">
    <property type="component" value="Unassembled WGS sequence"/>
</dbReference>
<accession>A0ABU0UKS9</accession>
<feature type="transmembrane region" description="Helical" evidence="6">
    <location>
        <begin position="175"/>
        <end position="197"/>
    </location>
</feature>
<evidence type="ECO:0000256" key="2">
    <source>
        <dbReference type="ARBA" id="ARBA00022475"/>
    </source>
</evidence>
<keyword evidence="4 6" id="KW-1133">Transmembrane helix</keyword>
<feature type="transmembrane region" description="Helical" evidence="6">
    <location>
        <begin position="238"/>
        <end position="261"/>
    </location>
</feature>
<evidence type="ECO:0000313" key="8">
    <source>
        <dbReference type="Proteomes" id="UP001224781"/>
    </source>
</evidence>
<proteinExistence type="predicted"/>
<keyword evidence="8" id="KW-1185">Reference proteome</keyword>
<keyword evidence="2" id="KW-1003">Cell membrane</keyword>
<feature type="transmembrane region" description="Helical" evidence="6">
    <location>
        <begin position="149"/>
        <end position="169"/>
    </location>
</feature>
<reference evidence="7 8" key="1">
    <citation type="submission" date="2023-07" db="EMBL/GenBank/DDBJ databases">
        <title>Functional and genomic diversity of the sorghum phyllosphere microbiome.</title>
        <authorList>
            <person name="Shade A."/>
        </authorList>
    </citation>
    <scope>NUCLEOTIDE SEQUENCE [LARGE SCALE GENOMIC DNA]</scope>
    <source>
        <strain evidence="7 8">SORGH_AS_1126</strain>
    </source>
</reference>
<dbReference type="PANTHER" id="PTHR39087:SF2">
    <property type="entry name" value="UPF0104 MEMBRANE PROTEIN MJ1595"/>
    <property type="match status" value="1"/>
</dbReference>
<dbReference type="PANTHER" id="PTHR39087">
    <property type="entry name" value="UPF0104 MEMBRANE PROTEIN MJ1595"/>
    <property type="match status" value="1"/>
</dbReference>
<evidence type="ECO:0000256" key="3">
    <source>
        <dbReference type="ARBA" id="ARBA00022692"/>
    </source>
</evidence>
<gene>
    <name evidence="7" type="ORF">QE408_002706</name>
</gene>
<evidence type="ECO:0000256" key="6">
    <source>
        <dbReference type="SAM" id="Phobius"/>
    </source>
</evidence>
<evidence type="ECO:0000313" key="7">
    <source>
        <dbReference type="EMBL" id="MDQ1185563.1"/>
    </source>
</evidence>
<dbReference type="InterPro" id="IPR022791">
    <property type="entry name" value="L-PG_synthase/AglD"/>
</dbReference>
<feature type="transmembrane region" description="Helical" evidence="6">
    <location>
        <begin position="68"/>
        <end position="86"/>
    </location>
</feature>
<feature type="transmembrane region" description="Helical" evidence="6">
    <location>
        <begin position="30"/>
        <end position="56"/>
    </location>
</feature>
<comment type="subcellular location">
    <subcellularLocation>
        <location evidence="1">Cell membrane</location>
        <topology evidence="1">Multi-pass membrane protein</topology>
    </subcellularLocation>
</comment>
<evidence type="ECO:0000256" key="4">
    <source>
        <dbReference type="ARBA" id="ARBA00022989"/>
    </source>
</evidence>
<comment type="caution">
    <text evidence="7">The sequence shown here is derived from an EMBL/GenBank/DDBJ whole genome shotgun (WGS) entry which is preliminary data.</text>
</comment>
<feature type="transmembrane region" description="Helical" evidence="6">
    <location>
        <begin position="281"/>
        <end position="299"/>
    </location>
</feature>
<keyword evidence="3 6" id="KW-0812">Transmembrane</keyword>